<dbReference type="PROSITE" id="PS51208">
    <property type="entry name" value="AUTOTRANSPORTER"/>
    <property type="match status" value="1"/>
</dbReference>
<dbReference type="GO" id="GO:0019867">
    <property type="term" value="C:outer membrane"/>
    <property type="evidence" value="ECO:0007669"/>
    <property type="project" value="InterPro"/>
</dbReference>
<dbReference type="SUPFAM" id="SSF51126">
    <property type="entry name" value="Pectin lyase-like"/>
    <property type="match status" value="1"/>
</dbReference>
<protein>
    <submittedName>
        <fullName evidence="2">Outer membrane autotransporter barrel domain protein</fullName>
    </submittedName>
</protein>
<feature type="domain" description="Autotransporter" evidence="1">
    <location>
        <begin position="220"/>
        <end position="491"/>
    </location>
</feature>
<comment type="caution">
    <text evidence="2">The sequence shown here is derived from an EMBL/GenBank/DDBJ whole genome shotgun (WGS) entry which is preliminary data.</text>
</comment>
<dbReference type="InterPro" id="IPR011050">
    <property type="entry name" value="Pectin_lyase_fold/virulence"/>
</dbReference>
<dbReference type="SMART" id="SM00869">
    <property type="entry name" value="Autotransporter"/>
    <property type="match status" value="1"/>
</dbReference>
<dbReference type="NCBIfam" id="TIGR01414">
    <property type="entry name" value="autotrans_barl"/>
    <property type="match status" value="1"/>
</dbReference>
<dbReference type="Pfam" id="PF03797">
    <property type="entry name" value="Autotransporter"/>
    <property type="match status" value="1"/>
</dbReference>
<proteinExistence type="predicted"/>
<reference evidence="2" key="1">
    <citation type="journal article" date="2012" name="PLoS ONE">
        <title>Gene sets for utilization of primary and secondary nutrition supplies in the distal gut of endangered iberian lynx.</title>
        <authorList>
            <person name="Alcaide M."/>
            <person name="Messina E."/>
            <person name="Richter M."/>
            <person name="Bargiela R."/>
            <person name="Peplies J."/>
            <person name="Huws S.A."/>
            <person name="Newbold C.J."/>
            <person name="Golyshin P.N."/>
            <person name="Simon M.A."/>
            <person name="Lopez G."/>
            <person name="Yakimov M.M."/>
            <person name="Ferrer M."/>
        </authorList>
    </citation>
    <scope>NUCLEOTIDE SEQUENCE</scope>
</reference>
<evidence type="ECO:0000259" key="1">
    <source>
        <dbReference type="PROSITE" id="PS51208"/>
    </source>
</evidence>
<dbReference type="InterPro" id="IPR005546">
    <property type="entry name" value="Autotransporte_beta"/>
</dbReference>
<accession>J9GG06</accession>
<dbReference type="InterPro" id="IPR036709">
    <property type="entry name" value="Autotransporte_beta_dom_sf"/>
</dbReference>
<dbReference type="InterPro" id="IPR006315">
    <property type="entry name" value="OM_autotransptr_brl_dom"/>
</dbReference>
<dbReference type="Gene3D" id="2.40.128.130">
    <property type="entry name" value="Autotransporter beta-domain"/>
    <property type="match status" value="1"/>
</dbReference>
<evidence type="ECO:0000313" key="2">
    <source>
        <dbReference type="EMBL" id="EJX05869.1"/>
    </source>
</evidence>
<dbReference type="EMBL" id="AMCI01001334">
    <property type="protein sequence ID" value="EJX05869.1"/>
    <property type="molecule type" value="Genomic_DNA"/>
</dbReference>
<sequence>MSPDQREAVAWNQMGVKTFENFGSIDLSTNASSGDWFTITNSTDEGTNLKRADVAQNNPDYYKVTDRTHDAKFDGQYVSNGGKFDLDINLGNDKTGYADVLIVDNVSLGTAPTVLSFTNRRPNVPSEEVAMQKGIEVVHIRGNESAEGAFVLGTTLTMNGYQYILERDHDDQNWYIRNFQQDAGGSSAPLIDPNAGAYLADSWLNARVFNHSLLDRRDSTWNQDETVWARIEHNDGDGRFFKDSQRSNLWSNVVQVGREFYKKDDRVAGLFAAYGRTKADNISPATNTSSRVEGDGYQLGAYWTYLPTYGDGPYVDLWGYWAWFDNKLTGQAVNGHTVKFDSDGFALSAETGWSWQPEDSRFTIEPHVQVIYSYMKAEDANVEGTTYGSGNSKGFMTRVGARFFNDSITTAEGAKLSPMLELNWLYNGADDTVQAGSNKLESELGRHVGELKLGWQGSMHKSWQSWAHIGWQRGSDHFRNLELQLGVGIKF</sequence>
<name>J9GG06_9ZZZZ</name>
<organism evidence="2">
    <name type="scientific">gut metagenome</name>
    <dbReference type="NCBI Taxonomy" id="749906"/>
    <lineage>
        <taxon>unclassified sequences</taxon>
        <taxon>metagenomes</taxon>
        <taxon>organismal metagenomes</taxon>
    </lineage>
</organism>
<gene>
    <name evidence="2" type="ORF">EVA_06023</name>
</gene>
<dbReference type="AlphaFoldDB" id="J9GG06"/>
<dbReference type="SUPFAM" id="SSF103515">
    <property type="entry name" value="Autotransporter"/>
    <property type="match status" value="1"/>
</dbReference>